<dbReference type="InterPro" id="IPR045274">
    <property type="entry name" value="WAK-like"/>
</dbReference>
<dbReference type="SUPFAM" id="SSF56112">
    <property type="entry name" value="Protein kinase-like (PK-like)"/>
    <property type="match status" value="1"/>
</dbReference>
<evidence type="ECO:0000256" key="4">
    <source>
        <dbReference type="ARBA" id="ARBA00047951"/>
    </source>
</evidence>
<feature type="domain" description="Protein kinase" evidence="5">
    <location>
        <begin position="1"/>
        <end position="162"/>
    </location>
</feature>
<dbReference type="Pfam" id="PF00069">
    <property type="entry name" value="Pkinase"/>
    <property type="match status" value="1"/>
</dbReference>
<evidence type="ECO:0000256" key="3">
    <source>
        <dbReference type="ARBA" id="ARBA00047558"/>
    </source>
</evidence>
<dbReference type="PANTHER" id="PTHR27005:SF515">
    <property type="entry name" value="WALL-ASSOCIATED RECEPTOR KINASE-LIKE 10-RELATED"/>
    <property type="match status" value="1"/>
</dbReference>
<dbReference type="InterPro" id="IPR011009">
    <property type="entry name" value="Kinase-like_dom_sf"/>
</dbReference>
<keyword evidence="1" id="KW-0547">Nucleotide-binding</keyword>
<evidence type="ECO:0000256" key="2">
    <source>
        <dbReference type="ARBA" id="ARBA00022840"/>
    </source>
</evidence>
<comment type="catalytic activity">
    <reaction evidence="4">
        <text>L-threonyl-[protein] + ATP = O-phospho-L-threonyl-[protein] + ADP + H(+)</text>
        <dbReference type="Rhea" id="RHEA:46608"/>
        <dbReference type="Rhea" id="RHEA-COMP:11060"/>
        <dbReference type="Rhea" id="RHEA-COMP:11605"/>
        <dbReference type="ChEBI" id="CHEBI:15378"/>
        <dbReference type="ChEBI" id="CHEBI:30013"/>
        <dbReference type="ChEBI" id="CHEBI:30616"/>
        <dbReference type="ChEBI" id="CHEBI:61977"/>
        <dbReference type="ChEBI" id="CHEBI:456216"/>
    </reaction>
</comment>
<dbReference type="PROSITE" id="PS50011">
    <property type="entry name" value="PROTEIN_KINASE_DOM"/>
    <property type="match status" value="1"/>
</dbReference>
<dbReference type="Gene3D" id="1.10.510.10">
    <property type="entry name" value="Transferase(Phosphotransferase) domain 1"/>
    <property type="match status" value="2"/>
</dbReference>
<dbReference type="InterPro" id="IPR008271">
    <property type="entry name" value="Ser/Thr_kinase_AS"/>
</dbReference>
<dbReference type="SMART" id="SM00220">
    <property type="entry name" value="S_TKc"/>
    <property type="match status" value="1"/>
</dbReference>
<reference evidence="6 7" key="1">
    <citation type="submission" date="2022-01" db="EMBL/GenBank/DDBJ databases">
        <authorList>
            <person name="Xiong W."/>
            <person name="Schranz E."/>
        </authorList>
    </citation>
    <scope>NUCLEOTIDE SEQUENCE [LARGE SCALE GENOMIC DNA]</scope>
</reference>
<evidence type="ECO:0000313" key="6">
    <source>
        <dbReference type="EMBL" id="CAH1448509.1"/>
    </source>
</evidence>
<dbReference type="GO" id="GO:0007166">
    <property type="term" value="P:cell surface receptor signaling pathway"/>
    <property type="evidence" value="ECO:0007669"/>
    <property type="project" value="InterPro"/>
</dbReference>
<dbReference type="InterPro" id="IPR001245">
    <property type="entry name" value="Ser-Thr/Tyr_kinase_cat_dom"/>
</dbReference>
<name>A0AAU9PEL0_9ASTR</name>
<sequence>MLTNGRTVAIKKSQVVDLRHVREFINEMAILTQVNHRNVVTLLGCCLETEVPLLVFEFISNGSLSDLIHGATSTPIYHMDMKSANILLDENYRAKVTDFGISRFLTTYQTHLTTQVKGTVGYMDPHYCQTGRFTEKSDVYSFAVVLVEILTRKKAVMTIPDS</sequence>
<dbReference type="PROSITE" id="PS00108">
    <property type="entry name" value="PROTEIN_KINASE_ST"/>
    <property type="match status" value="1"/>
</dbReference>
<dbReference type="FunFam" id="3.30.200.20:FF:001332">
    <property type="entry name" value="Wall-associated receptor kinase-like 10"/>
    <property type="match status" value="1"/>
</dbReference>
<protein>
    <recommendedName>
        <fullName evidence="5">Protein kinase domain-containing protein</fullName>
    </recommendedName>
</protein>
<organism evidence="6 7">
    <name type="scientific">Lactuca virosa</name>
    <dbReference type="NCBI Taxonomy" id="75947"/>
    <lineage>
        <taxon>Eukaryota</taxon>
        <taxon>Viridiplantae</taxon>
        <taxon>Streptophyta</taxon>
        <taxon>Embryophyta</taxon>
        <taxon>Tracheophyta</taxon>
        <taxon>Spermatophyta</taxon>
        <taxon>Magnoliopsida</taxon>
        <taxon>eudicotyledons</taxon>
        <taxon>Gunneridae</taxon>
        <taxon>Pentapetalae</taxon>
        <taxon>asterids</taxon>
        <taxon>campanulids</taxon>
        <taxon>Asterales</taxon>
        <taxon>Asteraceae</taxon>
        <taxon>Cichorioideae</taxon>
        <taxon>Cichorieae</taxon>
        <taxon>Lactucinae</taxon>
        <taxon>Lactuca</taxon>
    </lineage>
</organism>
<evidence type="ECO:0000256" key="1">
    <source>
        <dbReference type="ARBA" id="ARBA00022741"/>
    </source>
</evidence>
<dbReference type="GO" id="GO:0004674">
    <property type="term" value="F:protein serine/threonine kinase activity"/>
    <property type="evidence" value="ECO:0007669"/>
    <property type="project" value="TreeGrafter"/>
</dbReference>
<gene>
    <name evidence="6" type="ORF">LVIROSA_LOCUS34049</name>
</gene>
<dbReference type="EMBL" id="CAKMRJ010005634">
    <property type="protein sequence ID" value="CAH1448509.1"/>
    <property type="molecule type" value="Genomic_DNA"/>
</dbReference>
<comment type="catalytic activity">
    <reaction evidence="3">
        <text>L-seryl-[protein] + ATP = O-phospho-L-seryl-[protein] + ADP + H(+)</text>
        <dbReference type="Rhea" id="RHEA:17989"/>
        <dbReference type="Rhea" id="RHEA-COMP:9863"/>
        <dbReference type="Rhea" id="RHEA-COMP:11604"/>
        <dbReference type="ChEBI" id="CHEBI:15378"/>
        <dbReference type="ChEBI" id="CHEBI:29999"/>
        <dbReference type="ChEBI" id="CHEBI:30616"/>
        <dbReference type="ChEBI" id="CHEBI:83421"/>
        <dbReference type="ChEBI" id="CHEBI:456216"/>
    </reaction>
</comment>
<dbReference type="GO" id="GO:0005886">
    <property type="term" value="C:plasma membrane"/>
    <property type="evidence" value="ECO:0007669"/>
    <property type="project" value="TreeGrafter"/>
</dbReference>
<keyword evidence="2" id="KW-0067">ATP-binding</keyword>
<keyword evidence="7" id="KW-1185">Reference proteome</keyword>
<comment type="caution">
    <text evidence="6">The sequence shown here is derived from an EMBL/GenBank/DDBJ whole genome shotgun (WGS) entry which is preliminary data.</text>
</comment>
<accession>A0AAU9PEL0</accession>
<dbReference type="InterPro" id="IPR000719">
    <property type="entry name" value="Prot_kinase_dom"/>
</dbReference>
<evidence type="ECO:0000259" key="5">
    <source>
        <dbReference type="PROSITE" id="PS50011"/>
    </source>
</evidence>
<proteinExistence type="predicted"/>
<dbReference type="AlphaFoldDB" id="A0AAU9PEL0"/>
<dbReference type="PANTHER" id="PTHR27005">
    <property type="entry name" value="WALL-ASSOCIATED RECEPTOR KINASE-LIKE 21"/>
    <property type="match status" value="1"/>
</dbReference>
<dbReference type="GO" id="GO:0005524">
    <property type="term" value="F:ATP binding"/>
    <property type="evidence" value="ECO:0007669"/>
    <property type="project" value="UniProtKB-KW"/>
</dbReference>
<dbReference type="Proteomes" id="UP001157418">
    <property type="component" value="Unassembled WGS sequence"/>
</dbReference>
<dbReference type="Pfam" id="PF07714">
    <property type="entry name" value="PK_Tyr_Ser-Thr"/>
    <property type="match status" value="1"/>
</dbReference>
<evidence type="ECO:0000313" key="7">
    <source>
        <dbReference type="Proteomes" id="UP001157418"/>
    </source>
</evidence>